<keyword evidence="1" id="KW-1133">Transmembrane helix</keyword>
<dbReference type="Proteomes" id="UP000053923">
    <property type="component" value="Unassembled WGS sequence"/>
</dbReference>
<dbReference type="InterPro" id="IPR003675">
    <property type="entry name" value="Rce1/LyrA-like_dom"/>
</dbReference>
<keyword evidence="1" id="KW-0812">Transmembrane</keyword>
<dbReference type="GO" id="GO:0080120">
    <property type="term" value="P:CAAX-box protein maturation"/>
    <property type="evidence" value="ECO:0007669"/>
    <property type="project" value="UniProtKB-ARBA"/>
</dbReference>
<feature type="transmembrane region" description="Helical" evidence="1">
    <location>
        <begin position="47"/>
        <end position="73"/>
    </location>
</feature>
<dbReference type="GO" id="GO:0004175">
    <property type="term" value="F:endopeptidase activity"/>
    <property type="evidence" value="ECO:0007669"/>
    <property type="project" value="UniProtKB-ARBA"/>
</dbReference>
<gene>
    <name evidence="3" type="ORF">ADL12_45265</name>
</gene>
<proteinExistence type="predicted"/>
<comment type="caution">
    <text evidence="3">The sequence shown here is derived from an EMBL/GenBank/DDBJ whole genome shotgun (WGS) entry which is preliminary data.</text>
</comment>
<accession>A0A101J6Y7</accession>
<dbReference type="EMBL" id="LLZG01000410">
    <property type="protein sequence ID" value="KUL21362.1"/>
    <property type="molecule type" value="Genomic_DNA"/>
</dbReference>
<protein>
    <recommendedName>
        <fullName evidence="2">CAAX prenyl protease 2/Lysostaphin resistance protein A-like domain-containing protein</fullName>
    </recommendedName>
</protein>
<evidence type="ECO:0000256" key="1">
    <source>
        <dbReference type="SAM" id="Phobius"/>
    </source>
</evidence>
<sequence length="237" mass="24106">MAAAACSAAFAVALCADAGAFRAAGVIVLMETLLLALPWRVPRTGRSVAGFWAEIVCGLLAPLGALAVAVWAGPAWLWQPGAPQWYVAGAALGGALLWLGGMNLRALATGELAFFAGPTRPGHGYARATAILVGPFGEEALYRGIVLTAAASAATTDLPLGLLAAAAFVARHHISPGANGRDSTRAMAVEVSAAALLLALTVYSQSVYPALLAHLINNIPSAVLQIQCARSGRADTV</sequence>
<evidence type="ECO:0000313" key="3">
    <source>
        <dbReference type="EMBL" id="KUL21362.1"/>
    </source>
</evidence>
<feature type="domain" description="CAAX prenyl protease 2/Lysostaphin resistance protein A-like" evidence="2">
    <location>
        <begin position="129"/>
        <end position="219"/>
    </location>
</feature>
<evidence type="ECO:0000313" key="4">
    <source>
        <dbReference type="Proteomes" id="UP000053923"/>
    </source>
</evidence>
<organism evidence="3 4">
    <name type="scientific">Streptomyces regalis</name>
    <dbReference type="NCBI Taxonomy" id="68262"/>
    <lineage>
        <taxon>Bacteria</taxon>
        <taxon>Bacillati</taxon>
        <taxon>Actinomycetota</taxon>
        <taxon>Actinomycetes</taxon>
        <taxon>Kitasatosporales</taxon>
        <taxon>Streptomycetaceae</taxon>
        <taxon>Streptomyces</taxon>
    </lineage>
</organism>
<reference evidence="4" key="1">
    <citation type="submission" date="2015-10" db="EMBL/GenBank/DDBJ databases">
        <authorList>
            <person name="Ju K.-S."/>
            <person name="Doroghazi J.R."/>
            <person name="Metcalf W.W."/>
        </authorList>
    </citation>
    <scope>NUCLEOTIDE SEQUENCE [LARGE SCALE GENOMIC DNA]</scope>
    <source>
        <strain evidence="4">NRRL 3151</strain>
    </source>
</reference>
<dbReference type="OrthoDB" id="4325299at2"/>
<keyword evidence="4" id="KW-1185">Reference proteome</keyword>
<keyword evidence="1" id="KW-0472">Membrane</keyword>
<feature type="transmembrane region" description="Helical" evidence="1">
    <location>
        <begin position="85"/>
        <end position="104"/>
    </location>
</feature>
<dbReference type="AlphaFoldDB" id="A0A101J6Y7"/>
<evidence type="ECO:0000259" key="2">
    <source>
        <dbReference type="Pfam" id="PF02517"/>
    </source>
</evidence>
<dbReference type="Pfam" id="PF02517">
    <property type="entry name" value="Rce1-like"/>
    <property type="match status" value="1"/>
</dbReference>
<name>A0A101J6Y7_9ACTN</name>